<protein>
    <submittedName>
        <fullName evidence="2">Zinc finger BED domain-containing protein 1</fullName>
    </submittedName>
</protein>
<gene>
    <name evidence="2" type="primary">ZBED1_200</name>
    <name evidence="2" type="ORF">N1851_030465</name>
</gene>
<dbReference type="EMBL" id="JAOPHQ010005764">
    <property type="protein sequence ID" value="KAK0133978.1"/>
    <property type="molecule type" value="Genomic_DNA"/>
</dbReference>
<feature type="domain" description="HAT C-terminal dimerisation" evidence="1">
    <location>
        <begin position="218"/>
        <end position="282"/>
    </location>
</feature>
<name>A0AA47M595_MERPO</name>
<evidence type="ECO:0000313" key="2">
    <source>
        <dbReference type="EMBL" id="KAK0133978.1"/>
    </source>
</evidence>
<dbReference type="InterPro" id="IPR052035">
    <property type="entry name" value="ZnF_BED_domain_contain"/>
</dbReference>
<evidence type="ECO:0000313" key="3">
    <source>
        <dbReference type="Proteomes" id="UP001174136"/>
    </source>
</evidence>
<dbReference type="Proteomes" id="UP001174136">
    <property type="component" value="Unassembled WGS sequence"/>
</dbReference>
<proteinExistence type="predicted"/>
<evidence type="ECO:0000259" key="1">
    <source>
        <dbReference type="Pfam" id="PF05699"/>
    </source>
</evidence>
<dbReference type="Pfam" id="PF05699">
    <property type="entry name" value="Dimer_Tnp_hAT"/>
    <property type="match status" value="1"/>
</dbReference>
<organism evidence="2 3">
    <name type="scientific">Merluccius polli</name>
    <name type="common">Benguela hake</name>
    <name type="synonym">Merluccius cadenati</name>
    <dbReference type="NCBI Taxonomy" id="89951"/>
    <lineage>
        <taxon>Eukaryota</taxon>
        <taxon>Metazoa</taxon>
        <taxon>Chordata</taxon>
        <taxon>Craniata</taxon>
        <taxon>Vertebrata</taxon>
        <taxon>Euteleostomi</taxon>
        <taxon>Actinopterygii</taxon>
        <taxon>Neopterygii</taxon>
        <taxon>Teleostei</taxon>
        <taxon>Neoteleostei</taxon>
        <taxon>Acanthomorphata</taxon>
        <taxon>Zeiogadaria</taxon>
        <taxon>Gadariae</taxon>
        <taxon>Gadiformes</taxon>
        <taxon>Gadoidei</taxon>
        <taxon>Merlucciidae</taxon>
        <taxon>Merluccius</taxon>
    </lineage>
</organism>
<dbReference type="InterPro" id="IPR008906">
    <property type="entry name" value="HATC_C_dom"/>
</dbReference>
<accession>A0AA47M595</accession>
<dbReference type="PANTHER" id="PTHR46481">
    <property type="entry name" value="ZINC FINGER BED DOMAIN-CONTAINING PROTEIN 4"/>
    <property type="match status" value="1"/>
</dbReference>
<dbReference type="AlphaFoldDB" id="A0AA47M595"/>
<dbReference type="SUPFAM" id="SSF53098">
    <property type="entry name" value="Ribonuclease H-like"/>
    <property type="match status" value="1"/>
</dbReference>
<comment type="caution">
    <text evidence="2">The sequence shown here is derived from an EMBL/GenBank/DDBJ whole genome shotgun (WGS) entry which is preliminary data.</text>
</comment>
<dbReference type="InterPro" id="IPR012337">
    <property type="entry name" value="RNaseH-like_sf"/>
</dbReference>
<dbReference type="GO" id="GO:0046983">
    <property type="term" value="F:protein dimerization activity"/>
    <property type="evidence" value="ECO:0007669"/>
    <property type="project" value="InterPro"/>
</dbReference>
<dbReference type="PANTHER" id="PTHR46481:SF9">
    <property type="entry name" value="ZINC FINGER BED DOMAIN-CONTAINING PROTEIN 1-LIKE"/>
    <property type="match status" value="1"/>
</dbReference>
<keyword evidence="3" id="KW-1185">Reference proteome</keyword>
<sequence>MTFIPEVIKLMSPLKVATTLLSEEKNPTPMIAPIQAKLQRHFQPDESDLLVISQMKERFRQDFDGRYAYLQDLLYYASALDPRFKDLAFLDDNEAKDLIFMKLTAEVVQMNGQEGGSDTEMQNEDQAVDTLDDEDYAATASDTLDEAVDTLDEEDLAVDTHGVRSLHEEEQYSEEDCHDYQMFGDFLTARATVKTTRERAKEEILKYRERDSLCLGGDVLQWWKKQVDLPLLSALAKSYLSIPATSVPSERVFSTAGDIVTAQRSLLHPDHVDQLIFLKKNLRVEHLA</sequence>
<reference evidence="2" key="1">
    <citation type="journal article" date="2023" name="Front. Mar. Sci.">
        <title>A new Merluccius polli reference genome to investigate the effects of global change in West African waters.</title>
        <authorList>
            <person name="Mateo J.L."/>
            <person name="Blanco-Fernandez C."/>
            <person name="Garcia-Vazquez E."/>
            <person name="Machado-Schiaffino G."/>
        </authorList>
    </citation>
    <scope>NUCLEOTIDE SEQUENCE</scope>
    <source>
        <strain evidence="2">C29</strain>
        <tissue evidence="2">Fin</tissue>
    </source>
</reference>